<accession>A0A8K0TQH2</accession>
<evidence type="ECO:0000313" key="2">
    <source>
        <dbReference type="EMBL" id="KAH7374775.1"/>
    </source>
</evidence>
<evidence type="ECO:0000313" key="3">
    <source>
        <dbReference type="Proteomes" id="UP000813385"/>
    </source>
</evidence>
<feature type="region of interest" description="Disordered" evidence="1">
    <location>
        <begin position="122"/>
        <end position="159"/>
    </location>
</feature>
<dbReference type="EMBL" id="JAGPXD010000001">
    <property type="protein sequence ID" value="KAH7374775.1"/>
    <property type="molecule type" value="Genomic_DNA"/>
</dbReference>
<proteinExistence type="predicted"/>
<feature type="compositionally biased region" description="Basic residues" evidence="1">
    <location>
        <begin position="129"/>
        <end position="138"/>
    </location>
</feature>
<protein>
    <submittedName>
        <fullName evidence="2">Uncharacterized protein</fullName>
    </submittedName>
</protein>
<name>A0A8K0TQH2_9PEZI</name>
<gene>
    <name evidence="2" type="ORF">B0T11DRAFT_313533</name>
</gene>
<keyword evidence="3" id="KW-1185">Reference proteome</keyword>
<reference evidence="2" key="1">
    <citation type="journal article" date="2021" name="Nat. Commun.">
        <title>Genetic determinants of endophytism in the Arabidopsis root mycobiome.</title>
        <authorList>
            <person name="Mesny F."/>
            <person name="Miyauchi S."/>
            <person name="Thiergart T."/>
            <person name="Pickel B."/>
            <person name="Atanasova L."/>
            <person name="Karlsson M."/>
            <person name="Huettel B."/>
            <person name="Barry K.W."/>
            <person name="Haridas S."/>
            <person name="Chen C."/>
            <person name="Bauer D."/>
            <person name="Andreopoulos W."/>
            <person name="Pangilinan J."/>
            <person name="LaButti K."/>
            <person name="Riley R."/>
            <person name="Lipzen A."/>
            <person name="Clum A."/>
            <person name="Drula E."/>
            <person name="Henrissat B."/>
            <person name="Kohler A."/>
            <person name="Grigoriev I.V."/>
            <person name="Martin F.M."/>
            <person name="Hacquard S."/>
        </authorList>
    </citation>
    <scope>NUCLEOTIDE SEQUENCE</scope>
    <source>
        <strain evidence="2">MPI-CAGE-AT-0016</strain>
    </source>
</reference>
<dbReference type="AlphaFoldDB" id="A0A8K0TQH2"/>
<sequence>MPSRRMCQRACYHHPHACKSAADTRFGASLPVAKRTARRARRDKIAGGASGQRPVAPGDQSRGCLIASHNGQQDLGVADAHVKGTNGSTAAAPPLSSPSDDLRDVGAAPTLPFVFPQSKCHPGMPARYSMRRRRWQKRPRLDSDVTRRQGQSETPGAVAWTTPPKALEVVAGLGQTLFGGQARGLTCMRSLMLLQECGVEVQLHMNAARALVPKAASQAPPPKDVP</sequence>
<dbReference type="Proteomes" id="UP000813385">
    <property type="component" value="Unassembled WGS sequence"/>
</dbReference>
<feature type="region of interest" description="Disordered" evidence="1">
    <location>
        <begin position="34"/>
        <end position="60"/>
    </location>
</feature>
<comment type="caution">
    <text evidence="2">The sequence shown here is derived from an EMBL/GenBank/DDBJ whole genome shotgun (WGS) entry which is preliminary data.</text>
</comment>
<evidence type="ECO:0000256" key="1">
    <source>
        <dbReference type="SAM" id="MobiDB-lite"/>
    </source>
</evidence>
<organism evidence="2 3">
    <name type="scientific">Plectosphaerella cucumerina</name>
    <dbReference type="NCBI Taxonomy" id="40658"/>
    <lineage>
        <taxon>Eukaryota</taxon>
        <taxon>Fungi</taxon>
        <taxon>Dikarya</taxon>
        <taxon>Ascomycota</taxon>
        <taxon>Pezizomycotina</taxon>
        <taxon>Sordariomycetes</taxon>
        <taxon>Hypocreomycetidae</taxon>
        <taxon>Glomerellales</taxon>
        <taxon>Plectosphaerellaceae</taxon>
        <taxon>Plectosphaerella</taxon>
    </lineage>
</organism>